<evidence type="ECO:0000259" key="5">
    <source>
        <dbReference type="SMART" id="SM01361"/>
    </source>
</evidence>
<feature type="signal peptide" evidence="2">
    <location>
        <begin position="1"/>
        <end position="17"/>
    </location>
</feature>
<dbReference type="Pfam" id="PF07678">
    <property type="entry name" value="TED_complement"/>
    <property type="match status" value="1"/>
</dbReference>
<dbReference type="PROSITE" id="PS00477">
    <property type="entry name" value="ALPHA_2_MACROGLOBULIN"/>
    <property type="match status" value="1"/>
</dbReference>
<dbReference type="InterPro" id="IPR050473">
    <property type="entry name" value="A2M/Complement_sys"/>
</dbReference>
<dbReference type="SUPFAM" id="SSF49410">
    <property type="entry name" value="Alpha-macroglobulin receptor domain"/>
    <property type="match status" value="1"/>
</dbReference>
<feature type="chain" id="PRO_5046529856" evidence="2">
    <location>
        <begin position="18"/>
        <end position="1826"/>
    </location>
</feature>
<dbReference type="InterPro" id="IPR011625">
    <property type="entry name" value="A2M_N_BRD"/>
</dbReference>
<dbReference type="InterPro" id="IPR011626">
    <property type="entry name" value="Alpha-macroglobulin_TED"/>
</dbReference>
<dbReference type="InterPro" id="IPR009048">
    <property type="entry name" value="A-macroglobulin_rcpt-bd"/>
</dbReference>
<dbReference type="PANTHER" id="PTHR11412">
    <property type="entry name" value="MACROGLOBULIN / COMPLEMENT"/>
    <property type="match status" value="1"/>
</dbReference>
<dbReference type="InterPro" id="IPR036595">
    <property type="entry name" value="A-macroglobulin_rcpt-bd_sf"/>
</dbReference>
<evidence type="ECO:0000313" key="7">
    <source>
        <dbReference type="RefSeq" id="XP_052755899.1"/>
    </source>
</evidence>
<proteinExistence type="predicted"/>
<gene>
    <name evidence="7" type="primary">LOC113515763</name>
</gene>
<feature type="domain" description="Alpha-macroglobulin receptor-binding" evidence="5">
    <location>
        <begin position="1403"/>
        <end position="1499"/>
    </location>
</feature>
<evidence type="ECO:0000259" key="4">
    <source>
        <dbReference type="SMART" id="SM01360"/>
    </source>
</evidence>
<dbReference type="Gene3D" id="1.50.10.20">
    <property type="match status" value="1"/>
</dbReference>
<dbReference type="RefSeq" id="XP_052755899.1">
    <property type="nucleotide sequence ID" value="XM_052899939.1"/>
</dbReference>
<dbReference type="SMART" id="SM01361">
    <property type="entry name" value="A2M_recep"/>
    <property type="match status" value="1"/>
</dbReference>
<feature type="domain" description="Alpha-2-macroglobulin" evidence="4">
    <location>
        <begin position="755"/>
        <end position="844"/>
    </location>
</feature>
<evidence type="ECO:0000259" key="3">
    <source>
        <dbReference type="SMART" id="SM01359"/>
    </source>
</evidence>
<evidence type="ECO:0000256" key="1">
    <source>
        <dbReference type="ARBA" id="ARBA00023157"/>
    </source>
</evidence>
<dbReference type="SUPFAM" id="SSF48239">
    <property type="entry name" value="Terpenoid cyclases/Protein prenyltransferases"/>
    <property type="match status" value="1"/>
</dbReference>
<dbReference type="SMART" id="SM01360">
    <property type="entry name" value="A2M"/>
    <property type="match status" value="1"/>
</dbReference>
<keyword evidence="6" id="KW-1185">Reference proteome</keyword>
<dbReference type="InterPro" id="IPR047565">
    <property type="entry name" value="Alpha-macroglob_thiol-ester_cl"/>
</dbReference>
<dbReference type="InterPro" id="IPR019742">
    <property type="entry name" value="MacrogloblnA2_CS"/>
</dbReference>
<dbReference type="SMART" id="SM01359">
    <property type="entry name" value="A2M_N_2"/>
    <property type="match status" value="1"/>
</dbReference>
<dbReference type="Pfam" id="PF00207">
    <property type="entry name" value="A2M"/>
    <property type="match status" value="1"/>
</dbReference>
<organism evidence="6 7">
    <name type="scientific">Galleria mellonella</name>
    <name type="common">Greater wax moth</name>
    <dbReference type="NCBI Taxonomy" id="7137"/>
    <lineage>
        <taxon>Eukaryota</taxon>
        <taxon>Metazoa</taxon>
        <taxon>Ecdysozoa</taxon>
        <taxon>Arthropoda</taxon>
        <taxon>Hexapoda</taxon>
        <taxon>Insecta</taxon>
        <taxon>Pterygota</taxon>
        <taxon>Neoptera</taxon>
        <taxon>Endopterygota</taxon>
        <taxon>Lepidoptera</taxon>
        <taxon>Glossata</taxon>
        <taxon>Ditrysia</taxon>
        <taxon>Pyraloidea</taxon>
        <taxon>Pyralidae</taxon>
        <taxon>Galleriinae</taxon>
        <taxon>Galleria</taxon>
    </lineage>
</organism>
<protein>
    <submittedName>
        <fullName evidence="7">Alpha-1-macroglobulin-like isoform X1</fullName>
    </submittedName>
</protein>
<keyword evidence="2" id="KW-0732">Signal</keyword>
<accession>A0ABM3MX13</accession>
<dbReference type="Pfam" id="PF07677">
    <property type="entry name" value="A2M_recep"/>
    <property type="match status" value="1"/>
</dbReference>
<evidence type="ECO:0000313" key="6">
    <source>
        <dbReference type="Proteomes" id="UP001652740"/>
    </source>
</evidence>
<dbReference type="Pfam" id="PF07703">
    <property type="entry name" value="A2M_BRD"/>
    <property type="match status" value="1"/>
</dbReference>
<reference evidence="7" key="1">
    <citation type="submission" date="2025-08" db="UniProtKB">
        <authorList>
            <consortium name="RefSeq"/>
        </authorList>
    </citation>
    <scope>IDENTIFICATION</scope>
    <source>
        <tissue evidence="7">Whole larvae</tissue>
    </source>
</reference>
<dbReference type="InterPro" id="IPR002890">
    <property type="entry name" value="MG2"/>
</dbReference>
<sequence length="1826" mass="200491">MCFVFLILVLCSQYVVATGVYENITSSNPCTDRNHLFLAPGVLTAGGSNRACISRFYPQGPVHVLLTLRTDDNKSVTASRDLPPGDGGCLEISVPQKPNTKADMILNVRYPEAKCTWERQMTVRIAGGKIVLVHTDRARYRPGEILRIRVFALKANLAAAPGLIDEIWLEGPRGAWDGARAAQWSRVPSRMGIAQVQHNIDEQAPTGKWTVRVRLADGSQGSAVFLVGNYQLPPFQMSVRHASKVLRTSERLVWTVCVRYPWTEAVEGMLVIRIRGAGGTSGLGIRTAERLRAPRACHRHAAASKRIGLNDTNPPDVVVADFSFQESGTGIWQNTTVVSQVVDKAISLEFLTKHRAVISPGLPYKLKIKATRWDEKPGANERVRVCRSPINAVMLHQVGSSNTTETCSEAVTDEKGIARVMFTLDNGGSTLYQFRACLHNDSAVSAPPLEMPAHRAGTVHAALGPLRATLTQHTPSASPAADRMSVPLYITLRNTTRPVTVHFVLITRGGIIHRWGATTQCALPNSGDHFQITSRDSYCYTANVVQLTNASDSLLDRHLLRVMLPIKLTHQVCPDSHLIAYFYYNNELISASKQFEMEECFGNKVELTWLSRQTAPGGLARLLVHAEPRALCALSALDTAASGAGSGTGSGAGSGLPRGSSTNTPAPATALIAALRKLMHYRTNLTEYDASRQCFLSSDMPELPTNRLELTASWLAAAGVRLLGGDALPSSRCVPAPAPLVDEDATVPRSDFSESWLWRLVDVGMNGSIITNARAPDSISRFEATAICVTKTGVAVSSPATLQVFREFFIHADAPKRLRRGDEAVIRYRLFNYLYEPLSVQVQAVTDPHLEGPTRYVDTACVGARAAAARALRVRARLPAAPAARLALRARAQRGHNCTLTTPARDAISDEVIIQITVDPEGVPVQDHQSALLCTEGRLESGNSYVTWTWPAVDAVPGTEALTVWAVGDIAGPLFADADALVMLPRGCGEQNMARLATNLLALEQLDSTSPAAVAAREHVARGFTRQLQYVHPSGGFSAFGGSDTVPSTWLTAFAIRYLRRAHKILSPDLPAPPAIDRAEQWLLRQQMENGCFRNEGQVFHKELRGGLNEEGEVANVALTAYVITSLIESSTTLSYRVVQNTLSCLRALPPLKTKTPTRIYAQALLGYTFMRLRKYEDDLRKTNEAYLMWERKSEVGWLESDEEVRELLELLKIAKRSGDYVWWETSSLATSVEATAYALLALSRCAGGRPAGCAREARAAIRWLSAHRNAAGGFISTQDTLVAIEALTKWSSVRPLTPANMTVTVHTGSTTKTVHLRPNIKVPDLIKLEASDQLSIVVKGSGCALVQATRSYHTVTAAESDDKLLSVQVTVHTDGAFHCTTNTSCFCAAVIEACVMWSGLFPEMALLELTLPGGFGADAQLLYSQLRQTDSLLRRIELSPKTGRTTFYLATRDGSDTLGSGGHQCYKVHAVGPKTRTKPAHVRVMDYYKPSVNDTQMYTIPEDCPARVSFEANQYHASDNLYNEARSLSGDIAIMNEYSFEDIPEGIPLDDPLYDNLTQDNKENINQINETQVLKETDEFVANHHDDDNDDEIPKEADKSVTLNRKEDIDPVADTLGLEVIESTADDLKISVNENTNSSEVNVKDDLKNFDSNINDPNAIVTHESIHEINSSRVPTLKENKVTEINEKDHKIGQEQNIRDVSSNRTDFDNEITKNAEIKHKIEERDDTKENQNPIQNPTLSSFHVIDTEKDLEVPSGIEGPVPVIVLPPQNFMTVALPPPGVHLPPLPGNGLSKGFQMYPTPHTYPYYQRNPYYRKYRRYSAPNG</sequence>
<dbReference type="Gene3D" id="2.20.130.20">
    <property type="match status" value="1"/>
</dbReference>
<dbReference type="GeneID" id="113515763"/>
<dbReference type="InterPro" id="IPR001599">
    <property type="entry name" value="Macroglobln_a2"/>
</dbReference>
<dbReference type="Proteomes" id="UP001652740">
    <property type="component" value="Unplaced"/>
</dbReference>
<dbReference type="PANTHER" id="PTHR11412:SF171">
    <property type="entry name" value="PREGNANCY ZONE PROTEIN-LIKE PROTEIN"/>
    <property type="match status" value="1"/>
</dbReference>
<dbReference type="InterPro" id="IPR008930">
    <property type="entry name" value="Terpenoid_cyclase/PrenylTrfase"/>
</dbReference>
<dbReference type="SMART" id="SM01419">
    <property type="entry name" value="Thiol-ester_cl"/>
    <property type="match status" value="1"/>
</dbReference>
<evidence type="ECO:0000256" key="2">
    <source>
        <dbReference type="SAM" id="SignalP"/>
    </source>
</evidence>
<feature type="domain" description="Alpha-2-macroglobulin bait region" evidence="3">
    <location>
        <begin position="512"/>
        <end position="644"/>
    </location>
</feature>
<dbReference type="Pfam" id="PF01835">
    <property type="entry name" value="MG2"/>
    <property type="match status" value="1"/>
</dbReference>
<dbReference type="Gene3D" id="2.60.40.690">
    <property type="entry name" value="Alpha-macroglobulin, receptor-binding domain"/>
    <property type="match status" value="1"/>
</dbReference>
<dbReference type="Gene3D" id="2.60.40.1930">
    <property type="match status" value="1"/>
</dbReference>
<name>A0ABM3MX13_GALME</name>
<keyword evidence="1" id="KW-1015">Disulfide bond</keyword>